<dbReference type="GO" id="GO:0003677">
    <property type="term" value="F:DNA binding"/>
    <property type="evidence" value="ECO:0007669"/>
    <property type="project" value="UniProtKB-KW"/>
</dbReference>
<organism evidence="6 7">
    <name type="scientific">Campylobacter curvus (strain 525.92)</name>
    <dbReference type="NCBI Taxonomy" id="360105"/>
    <lineage>
        <taxon>Bacteria</taxon>
        <taxon>Pseudomonadati</taxon>
        <taxon>Campylobacterota</taxon>
        <taxon>Epsilonproteobacteria</taxon>
        <taxon>Campylobacterales</taxon>
        <taxon>Campylobacteraceae</taxon>
        <taxon>Campylobacter</taxon>
    </lineage>
</organism>
<name>A7GZU2_CAMC5</name>
<proteinExistence type="inferred from homology"/>
<dbReference type="PANTHER" id="PTHR43140">
    <property type="entry name" value="TYPE-1 RESTRICTION ENZYME ECOKI SPECIFICITY PROTEIN"/>
    <property type="match status" value="1"/>
</dbReference>
<dbReference type="CDD" id="cd17293">
    <property type="entry name" value="RMtype1_S_Ppo21ORF8840P_TRD1-CR1_like"/>
    <property type="match status" value="1"/>
</dbReference>
<dbReference type="STRING" id="360105.CCV52592_1061"/>
<dbReference type="Proteomes" id="UP000006380">
    <property type="component" value="Chromosome"/>
</dbReference>
<keyword evidence="7" id="KW-1185">Reference proteome</keyword>
<evidence type="ECO:0000313" key="6">
    <source>
        <dbReference type="EMBL" id="EAT99394.2"/>
    </source>
</evidence>
<keyword evidence="4" id="KW-0175">Coiled coil</keyword>
<dbReference type="GO" id="GO:0009307">
    <property type="term" value="P:DNA restriction-modification system"/>
    <property type="evidence" value="ECO:0007669"/>
    <property type="project" value="UniProtKB-KW"/>
</dbReference>
<dbReference type="EMBL" id="CP000767">
    <property type="protein sequence ID" value="EAT99394.2"/>
    <property type="molecule type" value="Genomic_DNA"/>
</dbReference>
<dbReference type="SUPFAM" id="SSF116734">
    <property type="entry name" value="DNA methylase specificity domain"/>
    <property type="match status" value="2"/>
</dbReference>
<dbReference type="Pfam" id="PF01420">
    <property type="entry name" value="Methylase_S"/>
    <property type="match status" value="2"/>
</dbReference>
<dbReference type="HOGENOM" id="CLU_021095_10_4_7"/>
<protein>
    <submittedName>
        <fullName evidence="6">Type I restriction/modification system, S subunit</fullName>
    </submittedName>
</protein>
<comment type="similarity">
    <text evidence="1">Belongs to the type-I restriction system S methylase family.</text>
</comment>
<evidence type="ECO:0000313" key="7">
    <source>
        <dbReference type="Proteomes" id="UP000006380"/>
    </source>
</evidence>
<dbReference type="CDD" id="cd17246">
    <property type="entry name" value="RMtype1_S_SonII-TRD2-CR2_like"/>
    <property type="match status" value="1"/>
</dbReference>
<evidence type="ECO:0000256" key="2">
    <source>
        <dbReference type="ARBA" id="ARBA00022747"/>
    </source>
</evidence>
<feature type="coiled-coil region" evidence="4">
    <location>
        <begin position="241"/>
        <end position="271"/>
    </location>
</feature>
<evidence type="ECO:0000256" key="4">
    <source>
        <dbReference type="SAM" id="Coils"/>
    </source>
</evidence>
<dbReference type="KEGG" id="ccv:CCV52592_1061"/>
<dbReference type="Gene3D" id="3.90.220.20">
    <property type="entry name" value="DNA methylase specificity domains"/>
    <property type="match status" value="2"/>
</dbReference>
<dbReference type="InterPro" id="IPR044946">
    <property type="entry name" value="Restrct_endonuc_typeI_TRD_sf"/>
</dbReference>
<evidence type="ECO:0000256" key="3">
    <source>
        <dbReference type="ARBA" id="ARBA00023125"/>
    </source>
</evidence>
<dbReference type="AlphaFoldDB" id="A7GZU2"/>
<keyword evidence="2" id="KW-0680">Restriction system</keyword>
<accession>A7GZU2</accession>
<feature type="domain" description="Type I restriction modification DNA specificity" evidence="5">
    <location>
        <begin position="86"/>
        <end position="262"/>
    </location>
</feature>
<sequence length="528" mass="60338">MTAQQLKSSILNLAITGKLVPQDPHDEPASKLVEQIRKEKDRLIKDKKIKPSKFDSVIFKGEDNLHYEKIGEETRCIEDEIPFEIPQSWSWVRLGEISSLITDGTHKTPTYVSNGIPFLTIQNISKGFFDFSTIKYISKEEHKCLCKRVRPQQNDILFCRIGTLGEAIKCTLNFDFNIFVSLGLIRLHDARFVDYVVKFINSSVMQKWIEQNKVGGGTHTFKINLGSMYSIPLPLPPLSEQKRIVDKLEEILQLIEKYKEDKEKLDELNLSFPSKLKKSILDYAVKGKLVEQNLEDESVEILLQKIGQEKQRLVKDKKLKADKFPQSTIFIGEDNSPYEKIGKETRCIEDEIPFEIPSSWAWVRLGSMGVAQTGSTPSTQVRDFYGDYMPFIKPADITNSGIDYNNEKLSKKGTEVGRVAEKGSILMVCIGGSLGKCYFNDRIVSFNQQINSLTPFFSSYKFIFYYLLSSHFFEQLQDRATGTATPIVNKTSWESILIPLPPLPEQKRIVTKIEELLKFVDILQSSLK</sequence>
<evidence type="ECO:0000259" key="5">
    <source>
        <dbReference type="Pfam" id="PF01420"/>
    </source>
</evidence>
<feature type="domain" description="Type I restriction modification DNA specificity" evidence="5">
    <location>
        <begin position="357"/>
        <end position="524"/>
    </location>
</feature>
<gene>
    <name evidence="6" type="primary">hsdS2</name>
    <name evidence="6" type="ORF">CCV52592_1061</name>
</gene>
<dbReference type="InterPro" id="IPR000055">
    <property type="entry name" value="Restrct_endonuc_typeI_TRD"/>
</dbReference>
<dbReference type="OrthoDB" id="5363772at2"/>
<dbReference type="PANTHER" id="PTHR43140:SF1">
    <property type="entry name" value="TYPE I RESTRICTION ENZYME ECOKI SPECIFICITY SUBUNIT"/>
    <property type="match status" value="1"/>
</dbReference>
<dbReference type="REBASE" id="15941">
    <property type="entry name" value="S2.Ccu92ORF2008P"/>
</dbReference>
<evidence type="ECO:0000256" key="1">
    <source>
        <dbReference type="ARBA" id="ARBA00010923"/>
    </source>
</evidence>
<reference evidence="6" key="1">
    <citation type="submission" date="2016-07" db="EMBL/GenBank/DDBJ databases">
        <title>Comparative genomics of the Campylobacter concisus group.</title>
        <authorList>
            <person name="Miller W.G."/>
            <person name="Yee E."/>
            <person name="Chapman M.H."/>
            <person name="Huynh S."/>
            <person name="Bono J.L."/>
            <person name="On S.L.W."/>
            <person name="StLeger J."/>
            <person name="Foster G."/>
            <person name="Parker C.T."/>
        </authorList>
    </citation>
    <scope>NUCLEOTIDE SEQUENCE</scope>
    <source>
        <strain evidence="6">525.92</strain>
    </source>
</reference>
<keyword evidence="3" id="KW-0238">DNA-binding</keyword>
<dbReference type="InterPro" id="IPR051212">
    <property type="entry name" value="Type-I_RE_S_subunit"/>
</dbReference>
<dbReference type="RefSeq" id="WP_011992588.1">
    <property type="nucleotide sequence ID" value="NC_009715.2"/>
</dbReference>